<dbReference type="Proteomes" id="UP000186808">
    <property type="component" value="Unassembled WGS sequence"/>
</dbReference>
<proteinExistence type="predicted"/>
<accession>A0A377GMR1</accession>
<sequence length="267" mass="30916">MVVSMKNSELLEIAHEACAYARKHIKQGETTPRIKFYKKNTTLFDKDLTAIRKDDLKIKYKNRYEERKAAGHKESSIFHNLEYLDRLALTNEVADLREQADTLWNDFCTHKGINKNSERGQSIRRHALELCVLEKKIGNCGEFATLAFHYIQKKYPERLEEMNLIVLGVNGDKHVVVSLGRDEDRVICDPTLDLVFELEKEPQKLHSFGQFHGKNYYYPYSPEFDTLNKLATYTPEGTLTPEEIEALSQFKLEEQSHVDSPSTRTGN</sequence>
<organism evidence="2 4">
    <name type="scientific">Fluoribacter gormanii</name>
    <dbReference type="NCBI Taxonomy" id="464"/>
    <lineage>
        <taxon>Bacteria</taxon>
        <taxon>Pseudomonadati</taxon>
        <taxon>Pseudomonadota</taxon>
        <taxon>Gammaproteobacteria</taxon>
        <taxon>Legionellales</taxon>
        <taxon>Legionellaceae</taxon>
        <taxon>Fluoribacter</taxon>
    </lineage>
</organism>
<reference evidence="1 3" key="1">
    <citation type="submission" date="2017-01" db="EMBL/GenBank/DDBJ databases">
        <authorList>
            <person name="Varghese N."/>
            <person name="Submissions S."/>
        </authorList>
    </citation>
    <scope>NUCLEOTIDE SEQUENCE [LARGE SCALE GENOMIC DNA]</scope>
    <source>
        <strain evidence="1 3">ATCC 33342</strain>
    </source>
</reference>
<gene>
    <name evidence="2" type="ORF">NCTC11401_02948</name>
    <name evidence="1" type="ORF">SAMN05421777_105125</name>
</gene>
<dbReference type="Proteomes" id="UP000254374">
    <property type="component" value="Unassembled WGS sequence"/>
</dbReference>
<name>A0A377GMR1_9GAMM</name>
<dbReference type="AlphaFoldDB" id="A0A377GMR1"/>
<dbReference type="EMBL" id="UGGV01000001">
    <property type="protein sequence ID" value="STO26096.1"/>
    <property type="molecule type" value="Genomic_DNA"/>
</dbReference>
<evidence type="ECO:0000313" key="2">
    <source>
        <dbReference type="EMBL" id="STO26096.1"/>
    </source>
</evidence>
<evidence type="ECO:0000313" key="3">
    <source>
        <dbReference type="Proteomes" id="UP000186808"/>
    </source>
</evidence>
<protein>
    <recommendedName>
        <fullName evidence="5">Transglutaminase-like domain-containing protein</fullName>
    </recommendedName>
</protein>
<evidence type="ECO:0000313" key="4">
    <source>
        <dbReference type="Proteomes" id="UP000254374"/>
    </source>
</evidence>
<evidence type="ECO:0008006" key="5">
    <source>
        <dbReference type="Google" id="ProtNLM"/>
    </source>
</evidence>
<reference evidence="2 4" key="2">
    <citation type="submission" date="2018-06" db="EMBL/GenBank/DDBJ databases">
        <authorList>
            <consortium name="Pathogen Informatics"/>
            <person name="Doyle S."/>
        </authorList>
    </citation>
    <scope>NUCLEOTIDE SEQUENCE [LARGE SCALE GENOMIC DNA]</scope>
    <source>
        <strain evidence="2 4">NCTC11401</strain>
    </source>
</reference>
<evidence type="ECO:0000313" key="1">
    <source>
        <dbReference type="EMBL" id="SIR02066.1"/>
    </source>
</evidence>
<keyword evidence="3" id="KW-1185">Reference proteome</keyword>
<dbReference type="EMBL" id="FTNL01000005">
    <property type="protein sequence ID" value="SIR02066.1"/>
    <property type="molecule type" value="Genomic_DNA"/>
</dbReference>